<dbReference type="AlphaFoldDB" id="A0A9D5M6V5"/>
<feature type="transmembrane region" description="Helical" evidence="1">
    <location>
        <begin position="152"/>
        <end position="179"/>
    </location>
</feature>
<organism evidence="2 3">
    <name type="scientific">Ructibacterium gallinarum</name>
    <dbReference type="NCBI Taxonomy" id="2779355"/>
    <lineage>
        <taxon>Bacteria</taxon>
        <taxon>Bacillati</taxon>
        <taxon>Bacillota</taxon>
        <taxon>Clostridia</taxon>
        <taxon>Eubacteriales</taxon>
        <taxon>Oscillospiraceae</taxon>
        <taxon>Ructibacterium</taxon>
    </lineage>
</organism>
<keyword evidence="1" id="KW-1133">Transmembrane helix</keyword>
<evidence type="ECO:0000256" key="1">
    <source>
        <dbReference type="SAM" id="Phobius"/>
    </source>
</evidence>
<name>A0A9D5M6V5_9FIRM</name>
<reference evidence="2" key="1">
    <citation type="submission" date="2020-10" db="EMBL/GenBank/DDBJ databases">
        <title>ChiBAC.</title>
        <authorList>
            <person name="Zenner C."/>
            <person name="Hitch T.C.A."/>
            <person name="Clavel T."/>
        </authorList>
    </citation>
    <scope>NUCLEOTIDE SEQUENCE</scope>
    <source>
        <strain evidence="2">DSM 107454</strain>
    </source>
</reference>
<keyword evidence="1" id="KW-0812">Transmembrane</keyword>
<keyword evidence="3" id="KW-1185">Reference proteome</keyword>
<feature type="transmembrane region" description="Helical" evidence="1">
    <location>
        <begin position="75"/>
        <end position="99"/>
    </location>
</feature>
<comment type="caution">
    <text evidence="2">The sequence shown here is derived from an EMBL/GenBank/DDBJ whole genome shotgun (WGS) entry which is preliminary data.</text>
</comment>
<feature type="transmembrane region" description="Helical" evidence="1">
    <location>
        <begin position="38"/>
        <end position="63"/>
    </location>
</feature>
<proteinExistence type="predicted"/>
<evidence type="ECO:0000313" key="3">
    <source>
        <dbReference type="Proteomes" id="UP000806542"/>
    </source>
</evidence>
<evidence type="ECO:0000313" key="2">
    <source>
        <dbReference type="EMBL" id="MBE5040607.1"/>
    </source>
</evidence>
<dbReference type="Proteomes" id="UP000806542">
    <property type="component" value="Unassembled WGS sequence"/>
</dbReference>
<dbReference type="GO" id="GO:0022857">
    <property type="term" value="F:transmembrane transporter activity"/>
    <property type="evidence" value="ECO:0007669"/>
    <property type="project" value="InterPro"/>
</dbReference>
<accession>A0A9D5M6V5</accession>
<sequence>MALVPSLGYIPLGVTRATIIHIPVIIGSVMLGPKKGAFLGALFGLTSLLANTFSPTVTSFVFSPFYSIGDAHGNGWSLVICFLPRILTGIVPFYVFRGIRALMKGHENAETLPLIAAGLAGSLINTILVMNMIFLFFRDSYAGARGVTAEALYGVILGVIGVNGVPEAIVAAILTLAVGKALLRFTRKKEN</sequence>
<dbReference type="Gene3D" id="1.10.1760.20">
    <property type="match status" value="1"/>
</dbReference>
<dbReference type="Pfam" id="PF12822">
    <property type="entry name" value="ECF_trnsprt"/>
    <property type="match status" value="1"/>
</dbReference>
<keyword evidence="1" id="KW-0472">Membrane</keyword>
<feature type="transmembrane region" description="Helical" evidence="1">
    <location>
        <begin position="111"/>
        <end position="137"/>
    </location>
</feature>
<feature type="transmembrane region" description="Helical" evidence="1">
    <location>
        <begin position="6"/>
        <end position="26"/>
    </location>
</feature>
<dbReference type="EMBL" id="JADCKB010000018">
    <property type="protein sequence ID" value="MBE5040607.1"/>
    <property type="molecule type" value="Genomic_DNA"/>
</dbReference>
<dbReference type="InterPro" id="IPR024529">
    <property type="entry name" value="ECF_trnsprt_substrate-spec"/>
</dbReference>
<gene>
    <name evidence="2" type="ORF">INF28_09050</name>
</gene>
<protein>
    <submittedName>
        <fullName evidence="2">ECF transporter S component</fullName>
    </submittedName>
</protein>